<dbReference type="InterPro" id="IPR014748">
    <property type="entry name" value="Enoyl-CoA_hydra_C"/>
</dbReference>
<dbReference type="InterPro" id="IPR001753">
    <property type="entry name" value="Enoyl-CoA_hydra/iso"/>
</dbReference>
<dbReference type="AlphaFoldDB" id="A0A9X0QYQ6"/>
<dbReference type="PANTHER" id="PTHR43459:SF1">
    <property type="entry name" value="EG:BACN32G11.4 PROTEIN"/>
    <property type="match status" value="1"/>
</dbReference>
<dbReference type="Gene3D" id="3.90.226.10">
    <property type="entry name" value="2-enoyl-CoA Hydratase, Chain A, domain 1"/>
    <property type="match status" value="1"/>
</dbReference>
<keyword evidence="3" id="KW-1185">Reference proteome</keyword>
<accession>A0A9X0QYQ6</accession>
<gene>
    <name evidence="2" type="ORF">H7965_13445</name>
</gene>
<sequence length="273" mass="27419">MNAPDAPLLVECRDGIAWLRFNRPERLNAIDVPMAEALRDAVQGLAADRGLRCVVLAGAGRAFMAGGDVSAFQGVGREARIAAILDPMHAAVEGLAALPVPVLASVQGAAAGAGMSIALGVDLAIAAADARFTLAYLRLGTVPDCGGTHALARLVGLRRALGIALLGESLDAAAALAAGLINRVVPTEALAAETEALARQLAAGPREAQARVKALLRAAAGRDLHGQLAAERGAFLACAATADFAEGVAAFLGRRAPAFTGGKGAGAVSPCRG</sequence>
<dbReference type="Gene3D" id="1.10.12.10">
    <property type="entry name" value="Lyase 2-enoyl-coa Hydratase, Chain A, domain 2"/>
    <property type="match status" value="1"/>
</dbReference>
<evidence type="ECO:0000313" key="2">
    <source>
        <dbReference type="EMBL" id="MBC4016324.1"/>
    </source>
</evidence>
<dbReference type="EMBL" id="JACOMF010000014">
    <property type="protein sequence ID" value="MBC4016324.1"/>
    <property type="molecule type" value="Genomic_DNA"/>
</dbReference>
<evidence type="ECO:0000313" key="3">
    <source>
        <dbReference type="Proteomes" id="UP000600101"/>
    </source>
</evidence>
<protein>
    <submittedName>
        <fullName evidence="2">Enoyl-CoA hydratase/isomerase family protein</fullName>
    </submittedName>
</protein>
<reference evidence="2" key="1">
    <citation type="submission" date="2020-08" db="EMBL/GenBank/DDBJ databases">
        <authorList>
            <person name="Hu Y."/>
            <person name="Nguyen S.V."/>
            <person name="Li F."/>
            <person name="Fanning S."/>
        </authorList>
    </citation>
    <scope>NUCLEOTIDE SEQUENCE</scope>
    <source>
        <strain evidence="2">SYSU D8009</strain>
    </source>
</reference>
<evidence type="ECO:0000256" key="1">
    <source>
        <dbReference type="ARBA" id="ARBA00005254"/>
    </source>
</evidence>
<comment type="caution">
    <text evidence="2">The sequence shown here is derived from an EMBL/GenBank/DDBJ whole genome shotgun (WGS) entry which is preliminary data.</text>
</comment>
<dbReference type="RefSeq" id="WP_186771095.1">
    <property type="nucleotide sequence ID" value="NZ_JACOMF010000014.1"/>
</dbReference>
<dbReference type="Pfam" id="PF00378">
    <property type="entry name" value="ECH_1"/>
    <property type="match status" value="1"/>
</dbReference>
<comment type="similarity">
    <text evidence="1">Belongs to the enoyl-CoA hydratase/isomerase family.</text>
</comment>
<dbReference type="CDD" id="cd06558">
    <property type="entry name" value="crotonase-like"/>
    <property type="match status" value="1"/>
</dbReference>
<dbReference type="PANTHER" id="PTHR43459">
    <property type="entry name" value="ENOYL-COA HYDRATASE"/>
    <property type="match status" value="1"/>
</dbReference>
<dbReference type="Proteomes" id="UP000600101">
    <property type="component" value="Unassembled WGS sequence"/>
</dbReference>
<dbReference type="InterPro" id="IPR029045">
    <property type="entry name" value="ClpP/crotonase-like_dom_sf"/>
</dbReference>
<organism evidence="2 3">
    <name type="scientific">Siccirubricoccus deserti</name>
    <dbReference type="NCBI Taxonomy" id="2013562"/>
    <lineage>
        <taxon>Bacteria</taxon>
        <taxon>Pseudomonadati</taxon>
        <taxon>Pseudomonadota</taxon>
        <taxon>Alphaproteobacteria</taxon>
        <taxon>Acetobacterales</taxon>
        <taxon>Roseomonadaceae</taxon>
        <taxon>Siccirubricoccus</taxon>
    </lineage>
</organism>
<proteinExistence type="inferred from homology"/>
<name>A0A9X0QYQ6_9PROT</name>
<dbReference type="GO" id="GO:0003824">
    <property type="term" value="F:catalytic activity"/>
    <property type="evidence" value="ECO:0007669"/>
    <property type="project" value="UniProtKB-ARBA"/>
</dbReference>
<dbReference type="SUPFAM" id="SSF52096">
    <property type="entry name" value="ClpP/crotonase"/>
    <property type="match status" value="1"/>
</dbReference>